<sequence length="109" mass="12484">MRPSMRPLKPDSPQKTQQMARPFEILATRLYAALADYPKLQVNTLTKLISQNIEQESTSFSVQTKESYPMKAPETVASLINTVYLQNNFVNTDNPLKTQRYYKAILVDT</sequence>
<evidence type="ECO:0000313" key="1">
    <source>
        <dbReference type="EMBL" id="KAG5571274.1"/>
    </source>
</evidence>
<name>A0A9J5W6W0_SOLCO</name>
<organism evidence="1 2">
    <name type="scientific">Solanum commersonii</name>
    <name type="common">Commerson's wild potato</name>
    <name type="synonym">Commerson's nightshade</name>
    <dbReference type="NCBI Taxonomy" id="4109"/>
    <lineage>
        <taxon>Eukaryota</taxon>
        <taxon>Viridiplantae</taxon>
        <taxon>Streptophyta</taxon>
        <taxon>Embryophyta</taxon>
        <taxon>Tracheophyta</taxon>
        <taxon>Spermatophyta</taxon>
        <taxon>Magnoliopsida</taxon>
        <taxon>eudicotyledons</taxon>
        <taxon>Gunneridae</taxon>
        <taxon>Pentapetalae</taxon>
        <taxon>asterids</taxon>
        <taxon>lamiids</taxon>
        <taxon>Solanales</taxon>
        <taxon>Solanaceae</taxon>
        <taxon>Solanoideae</taxon>
        <taxon>Solaneae</taxon>
        <taxon>Solanum</taxon>
    </lineage>
</organism>
<dbReference type="Proteomes" id="UP000824120">
    <property type="component" value="Chromosome 12"/>
</dbReference>
<protein>
    <submittedName>
        <fullName evidence="1">Uncharacterized protein</fullName>
    </submittedName>
</protein>
<dbReference type="EMBL" id="JACXVP010000012">
    <property type="protein sequence ID" value="KAG5571274.1"/>
    <property type="molecule type" value="Genomic_DNA"/>
</dbReference>
<gene>
    <name evidence="1" type="ORF">H5410_061040</name>
</gene>
<comment type="caution">
    <text evidence="1">The sequence shown here is derived from an EMBL/GenBank/DDBJ whole genome shotgun (WGS) entry which is preliminary data.</text>
</comment>
<keyword evidence="2" id="KW-1185">Reference proteome</keyword>
<accession>A0A9J5W6W0</accession>
<proteinExistence type="predicted"/>
<reference evidence="1 2" key="1">
    <citation type="submission" date="2020-09" db="EMBL/GenBank/DDBJ databases">
        <title>De no assembly of potato wild relative species, Solanum commersonii.</title>
        <authorList>
            <person name="Cho K."/>
        </authorList>
    </citation>
    <scope>NUCLEOTIDE SEQUENCE [LARGE SCALE GENOMIC DNA]</scope>
    <source>
        <strain evidence="1">LZ3.2</strain>
        <tissue evidence="1">Leaf</tissue>
    </source>
</reference>
<evidence type="ECO:0000313" key="2">
    <source>
        <dbReference type="Proteomes" id="UP000824120"/>
    </source>
</evidence>
<dbReference type="AlphaFoldDB" id="A0A9J5W6W0"/>